<evidence type="ECO:0000313" key="1">
    <source>
        <dbReference type="EMBL" id="PFB08104.1"/>
    </source>
</evidence>
<dbReference type="AlphaFoldDB" id="A0A9X6VCJ3"/>
<dbReference type="EMBL" id="NTUS01000026">
    <property type="protein sequence ID" value="PFB08104.1"/>
    <property type="molecule type" value="Genomic_DNA"/>
</dbReference>
<dbReference type="RefSeq" id="WP_098368918.1">
    <property type="nucleotide sequence ID" value="NZ_CAKJXA010000023.1"/>
</dbReference>
<proteinExistence type="predicted"/>
<protein>
    <submittedName>
        <fullName evidence="1">Uncharacterized protein</fullName>
    </submittedName>
</protein>
<sequence length="74" mass="8380">MKQNEIIKMLEKLTDKERDALQSAVSSIYDGDESDFLKSLWEIVTIIIGDNLDEEGLDIEDILKVIDPALVKKS</sequence>
<dbReference type="Proteomes" id="UP000220397">
    <property type="component" value="Unassembled WGS sequence"/>
</dbReference>
<gene>
    <name evidence="1" type="ORF">CN398_10330</name>
</gene>
<reference evidence="1 2" key="1">
    <citation type="submission" date="2017-09" db="EMBL/GenBank/DDBJ databases">
        <title>Large-scale bioinformatics analysis of Bacillus genomes uncovers conserved roles of natural products in bacterial physiology.</title>
        <authorList>
            <consortium name="Agbiome Team Llc"/>
            <person name="Bleich R.M."/>
            <person name="Kirk G.J."/>
            <person name="Santa Maria K.C."/>
            <person name="Allen S.E."/>
            <person name="Farag S."/>
            <person name="Shank E.A."/>
            <person name="Bowers A."/>
        </authorList>
    </citation>
    <scope>NUCLEOTIDE SEQUENCE [LARGE SCALE GENOMIC DNA]</scope>
    <source>
        <strain evidence="1 2">AFS015413</strain>
    </source>
</reference>
<name>A0A9X6VCJ3_BACTU</name>
<organism evidence="1 2">
    <name type="scientific">Bacillus thuringiensis</name>
    <dbReference type="NCBI Taxonomy" id="1428"/>
    <lineage>
        <taxon>Bacteria</taxon>
        <taxon>Bacillati</taxon>
        <taxon>Bacillota</taxon>
        <taxon>Bacilli</taxon>
        <taxon>Bacillales</taxon>
        <taxon>Bacillaceae</taxon>
        <taxon>Bacillus</taxon>
        <taxon>Bacillus cereus group</taxon>
    </lineage>
</organism>
<comment type="caution">
    <text evidence="1">The sequence shown here is derived from an EMBL/GenBank/DDBJ whole genome shotgun (WGS) entry which is preliminary data.</text>
</comment>
<evidence type="ECO:0000313" key="2">
    <source>
        <dbReference type="Proteomes" id="UP000220397"/>
    </source>
</evidence>
<accession>A0A9X6VCJ3</accession>